<evidence type="ECO:0000259" key="10">
    <source>
        <dbReference type="Pfam" id="PF02355"/>
    </source>
</evidence>
<feature type="transmembrane region" description="Helical" evidence="9">
    <location>
        <begin position="352"/>
        <end position="371"/>
    </location>
</feature>
<dbReference type="PANTHER" id="PTHR30081">
    <property type="entry name" value="PROTEIN-EXPORT MEMBRANE PROTEIN SEC"/>
    <property type="match status" value="1"/>
</dbReference>
<dbReference type="EMBL" id="JAMDNP010000055">
    <property type="protein sequence ID" value="MCY9763431.1"/>
    <property type="molecule type" value="Genomic_DNA"/>
</dbReference>
<dbReference type="EMBL" id="JABFOR010000008">
    <property type="protein sequence ID" value="NOJ70651.1"/>
    <property type="molecule type" value="Genomic_DNA"/>
</dbReference>
<proteinExistence type="inferred from homology"/>
<dbReference type="InterPro" id="IPR022813">
    <property type="entry name" value="SecD/SecF_arch_bac"/>
</dbReference>
<protein>
    <recommendedName>
        <fullName evidence="9">Protein translocase subunit SecD</fullName>
    </recommendedName>
</protein>
<dbReference type="FunFam" id="1.20.1640.10:FF:000004">
    <property type="entry name" value="Protein translocase subunit SecD"/>
    <property type="match status" value="1"/>
</dbReference>
<feature type="domain" description="Protein translocase subunit SecDF P1" evidence="11">
    <location>
        <begin position="59"/>
        <end position="117"/>
    </location>
</feature>
<evidence type="ECO:0000256" key="6">
    <source>
        <dbReference type="ARBA" id="ARBA00022989"/>
    </source>
</evidence>
<comment type="subunit">
    <text evidence="9">Forms a complex with SecF. Part of the essential Sec protein translocation apparatus which comprises SecA, SecYEG and auxiliary proteins SecDF. Other proteins may also be involved.</text>
</comment>
<dbReference type="Pfam" id="PF02355">
    <property type="entry name" value="SecD_SecF_C"/>
    <property type="match status" value="1"/>
</dbReference>
<evidence type="ECO:0000256" key="5">
    <source>
        <dbReference type="ARBA" id="ARBA00022927"/>
    </source>
</evidence>
<dbReference type="InterPro" id="IPR048631">
    <property type="entry name" value="SecD_1st"/>
</dbReference>
<reference evidence="14 15" key="1">
    <citation type="submission" date="2020-05" db="EMBL/GenBank/DDBJ databases">
        <title>Whole genome sequencing and identification of novel metabolites from Paenibacillus alvei strain JR949.</title>
        <authorList>
            <person name="Rajendhran J."/>
            <person name="Sree Pranav P."/>
            <person name="Mahalakshmi B."/>
            <person name="Karthikeyan R."/>
        </authorList>
    </citation>
    <scope>NUCLEOTIDE SEQUENCE [LARGE SCALE GENOMIC DNA]</scope>
    <source>
        <strain evidence="14 15">JR949</strain>
    </source>
</reference>
<dbReference type="SUPFAM" id="SSF82866">
    <property type="entry name" value="Multidrug efflux transporter AcrB transmembrane domain"/>
    <property type="match status" value="1"/>
</dbReference>
<evidence type="ECO:0000259" key="12">
    <source>
        <dbReference type="Pfam" id="PF22599"/>
    </source>
</evidence>
<reference evidence="13 16" key="2">
    <citation type="submission" date="2022-05" db="EMBL/GenBank/DDBJ databases">
        <title>Genome Sequencing of Bee-Associated Microbes.</title>
        <authorList>
            <person name="Dunlap C."/>
        </authorList>
    </citation>
    <scope>NUCLEOTIDE SEQUENCE [LARGE SCALE GENOMIC DNA]</scope>
    <source>
        <strain evidence="13 16">NRRL B-04010</strain>
    </source>
</reference>
<dbReference type="Proteomes" id="UP001527181">
    <property type="component" value="Unassembled WGS sequence"/>
</dbReference>
<dbReference type="GO" id="GO:0005886">
    <property type="term" value="C:plasma membrane"/>
    <property type="evidence" value="ECO:0007669"/>
    <property type="project" value="UniProtKB-SubCell"/>
</dbReference>
<evidence type="ECO:0000256" key="9">
    <source>
        <dbReference type="HAMAP-Rule" id="MF_01463"/>
    </source>
</evidence>
<comment type="caution">
    <text evidence="9">Lacks conserved residue(s) required for the propagation of feature annotation.</text>
</comment>
<feature type="domain" description="Protein export membrane protein SecD/SecF C-terminal" evidence="10">
    <location>
        <begin position="237"/>
        <end position="404"/>
    </location>
</feature>
<dbReference type="Gene3D" id="1.20.1640.10">
    <property type="entry name" value="Multidrug efflux transporter AcrB transmembrane domain"/>
    <property type="match status" value="1"/>
</dbReference>
<dbReference type="Proteomes" id="UP000552038">
    <property type="component" value="Unassembled WGS sequence"/>
</dbReference>
<evidence type="ECO:0000313" key="15">
    <source>
        <dbReference type="Proteomes" id="UP000552038"/>
    </source>
</evidence>
<dbReference type="HAMAP" id="MF_01463_B">
    <property type="entry name" value="SecD_B"/>
    <property type="match status" value="1"/>
</dbReference>
<evidence type="ECO:0000256" key="3">
    <source>
        <dbReference type="ARBA" id="ARBA00022475"/>
    </source>
</evidence>
<feature type="transmembrane region" description="Helical" evidence="9">
    <location>
        <begin position="255"/>
        <end position="273"/>
    </location>
</feature>
<dbReference type="InterPro" id="IPR054384">
    <property type="entry name" value="SecDF_P1_head"/>
</dbReference>
<keyword evidence="4 9" id="KW-0812">Transmembrane</keyword>
<evidence type="ECO:0000256" key="2">
    <source>
        <dbReference type="ARBA" id="ARBA00022448"/>
    </source>
</evidence>
<dbReference type="GO" id="GO:0015450">
    <property type="term" value="F:protein-transporting ATPase activity"/>
    <property type="evidence" value="ECO:0007669"/>
    <property type="project" value="InterPro"/>
</dbReference>
<keyword evidence="2 9" id="KW-0813">Transport</keyword>
<dbReference type="InterPro" id="IPR055344">
    <property type="entry name" value="SecD_SecF_C_bact"/>
</dbReference>
<dbReference type="Pfam" id="PF21760">
    <property type="entry name" value="SecD_1st"/>
    <property type="match status" value="1"/>
</dbReference>
<dbReference type="AlphaFoldDB" id="A0AAP6ZZB8"/>
<accession>A0AAP6ZZB8</accession>
<dbReference type="NCBIfam" id="TIGR00916">
    <property type="entry name" value="2A0604s01"/>
    <property type="match status" value="1"/>
</dbReference>
<gene>
    <name evidence="9 14" type="primary">secD</name>
    <name evidence="14" type="ORF">HMI46_08805</name>
    <name evidence="13" type="ORF">M5X12_23115</name>
</gene>
<feature type="domain" description="SecDF P1 head subdomain" evidence="12">
    <location>
        <begin position="129"/>
        <end position="231"/>
    </location>
</feature>
<keyword evidence="8 9" id="KW-0472">Membrane</keyword>
<dbReference type="NCBIfam" id="TIGR01129">
    <property type="entry name" value="secD"/>
    <property type="match status" value="1"/>
</dbReference>
<evidence type="ECO:0000256" key="8">
    <source>
        <dbReference type="ARBA" id="ARBA00023136"/>
    </source>
</evidence>
<keyword evidence="5 9" id="KW-0653">Protein transport</keyword>
<dbReference type="GO" id="GO:0065002">
    <property type="term" value="P:intracellular protein transmembrane transport"/>
    <property type="evidence" value="ECO:0007669"/>
    <property type="project" value="UniProtKB-UniRule"/>
</dbReference>
<comment type="function">
    <text evidence="9">Part of the Sec protein translocase complex. Interacts with the SecYEG preprotein conducting channel. SecDF uses the proton motive force (PMF) to complete protein translocation after the ATP-dependent function of SecA.</text>
</comment>
<dbReference type="GO" id="GO:0006605">
    <property type="term" value="P:protein targeting"/>
    <property type="evidence" value="ECO:0007669"/>
    <property type="project" value="UniProtKB-UniRule"/>
</dbReference>
<evidence type="ECO:0000256" key="7">
    <source>
        <dbReference type="ARBA" id="ARBA00023010"/>
    </source>
</evidence>
<evidence type="ECO:0000256" key="1">
    <source>
        <dbReference type="ARBA" id="ARBA00004651"/>
    </source>
</evidence>
<name>A0AAP6ZZB8_PAEAL</name>
<organism evidence="14 15">
    <name type="scientific">Paenibacillus alvei</name>
    <name type="common">Bacillus alvei</name>
    <dbReference type="NCBI Taxonomy" id="44250"/>
    <lineage>
        <taxon>Bacteria</taxon>
        <taxon>Bacillati</taxon>
        <taxon>Bacillota</taxon>
        <taxon>Bacilli</taxon>
        <taxon>Bacillales</taxon>
        <taxon>Paenibacillaceae</taxon>
        <taxon>Paenibacillus</taxon>
    </lineage>
</organism>
<comment type="similarity">
    <text evidence="9">Belongs to the SecD/SecF family. SecD subfamily.</text>
</comment>
<dbReference type="Gene3D" id="3.30.1360.200">
    <property type="match status" value="1"/>
</dbReference>
<dbReference type="InterPro" id="IPR005791">
    <property type="entry name" value="SecD"/>
</dbReference>
<sequence>MKRVIAFLLIVVVSLGVILWTSPSIVNNIRLGLDLKGGFEILYQASPLESGGKITNEAMKQTAKSLGKRIDAQGTSEPEITIEGSDRIRVKLADVKNEEEVRKKLKEPSVLTFRSSDGCKNATDYCKIELQGTDFKEGGASVVFDDLQRPIVAIKLKDAKKFSEITKRLASLADPDPAKARNHLAIYMDEQMISDPAVNYEIPGGEATITGQRTNEEANELRDTINLGALPLKLTEKYSQSVAATLGKLSLEQTVKAGLIGSALILVFMLLVYRLPGVIASFSLILFTWLLLVLFWLADITLTLPGIAAFILGLGMAVDANIITYERIKEELRSGKSINSALKAGSKNSFRTIMDANVTTIIAGVVMYIMGESSVKGFALILMMTVICSIFTNVFLSRVFLHLLAKSKLLSKPGYFGVKESEIRAL</sequence>
<evidence type="ECO:0000259" key="11">
    <source>
        <dbReference type="Pfam" id="PF21760"/>
    </source>
</evidence>
<dbReference type="Gene3D" id="3.30.70.3400">
    <property type="match status" value="1"/>
</dbReference>
<evidence type="ECO:0000256" key="4">
    <source>
        <dbReference type="ARBA" id="ARBA00022692"/>
    </source>
</evidence>
<evidence type="ECO:0000313" key="16">
    <source>
        <dbReference type="Proteomes" id="UP001527181"/>
    </source>
</evidence>
<dbReference type="GO" id="GO:0043952">
    <property type="term" value="P:protein transport by the Sec complex"/>
    <property type="evidence" value="ECO:0007669"/>
    <property type="project" value="UniProtKB-UniRule"/>
</dbReference>
<comment type="subcellular location">
    <subcellularLocation>
        <location evidence="1 9">Cell membrane</location>
        <topology evidence="1 9">Multi-pass membrane protein</topology>
    </subcellularLocation>
</comment>
<keyword evidence="7 9" id="KW-0811">Translocation</keyword>
<feature type="transmembrane region" description="Helical" evidence="9">
    <location>
        <begin position="377"/>
        <end position="401"/>
    </location>
</feature>
<feature type="transmembrane region" description="Helical" evidence="9">
    <location>
        <begin position="304"/>
        <end position="323"/>
    </location>
</feature>
<dbReference type="InterPro" id="IPR048634">
    <property type="entry name" value="SecD_SecF_C"/>
</dbReference>
<dbReference type="RefSeq" id="WP_005547448.1">
    <property type="nucleotide sequence ID" value="NZ_JABFOR010000008.1"/>
</dbReference>
<keyword evidence="16" id="KW-1185">Reference proteome</keyword>
<dbReference type="PANTHER" id="PTHR30081:SF1">
    <property type="entry name" value="PROTEIN TRANSLOCASE SUBUNIT SECD"/>
    <property type="match status" value="1"/>
</dbReference>
<evidence type="ECO:0000313" key="14">
    <source>
        <dbReference type="EMBL" id="NOJ70651.1"/>
    </source>
</evidence>
<dbReference type="GeneID" id="94492727"/>
<evidence type="ECO:0000313" key="13">
    <source>
        <dbReference type="EMBL" id="MCY9763431.1"/>
    </source>
</evidence>
<dbReference type="Pfam" id="PF22599">
    <property type="entry name" value="SecDF_P1_head"/>
    <property type="match status" value="1"/>
</dbReference>
<keyword evidence="6 9" id="KW-1133">Transmembrane helix</keyword>
<comment type="caution">
    <text evidence="14">The sequence shown here is derived from an EMBL/GenBank/DDBJ whole genome shotgun (WGS) entry which is preliminary data.</text>
</comment>
<keyword evidence="3 9" id="KW-1003">Cell membrane</keyword>